<reference evidence="2" key="1">
    <citation type="submission" date="2016-06" db="EMBL/GenBank/DDBJ databases">
        <authorList>
            <person name="Petersen J."/>
            <person name="Sayavedra L."/>
        </authorList>
    </citation>
    <scope>NUCLEOTIDE SEQUENCE [LARGE SCALE GENOMIC DNA]</scope>
    <source>
        <strain evidence="2">BazSymA</strain>
    </source>
</reference>
<organism evidence="1 2">
    <name type="scientific">Bathymodiolus azoricus thioautotrophic gill symbiont</name>
    <dbReference type="NCBI Taxonomy" id="235205"/>
    <lineage>
        <taxon>Bacteria</taxon>
        <taxon>Pseudomonadati</taxon>
        <taxon>Pseudomonadota</taxon>
        <taxon>Gammaproteobacteria</taxon>
        <taxon>sulfur-oxidizing symbionts</taxon>
    </lineage>
</organism>
<name>A0A1H6K267_9GAMM</name>
<evidence type="ECO:0000313" key="1">
    <source>
        <dbReference type="EMBL" id="SEH65467.1"/>
    </source>
</evidence>
<evidence type="ECO:0000313" key="2">
    <source>
        <dbReference type="Proteomes" id="UP000198988"/>
    </source>
</evidence>
<accession>A0A1H6K267</accession>
<sequence length="54" mass="5799">MPISIRSPKVLILVIFLAMAVLALPAIFVKVFAATVIATLECSPPRLGVTLMVY</sequence>
<proteinExistence type="predicted"/>
<protein>
    <submittedName>
        <fullName evidence="1">Secreted protein</fullName>
    </submittedName>
</protein>
<dbReference type="AlphaFoldDB" id="A0A1H6K267"/>
<dbReference type="EMBL" id="CDSC02000077">
    <property type="protein sequence ID" value="SEH65467.1"/>
    <property type="molecule type" value="Genomic_DNA"/>
</dbReference>
<gene>
    <name evidence="1" type="ORF">BAZSYMA_ACONTIG00984_2</name>
</gene>
<dbReference type="Proteomes" id="UP000198988">
    <property type="component" value="Unassembled WGS sequence"/>
</dbReference>